<keyword evidence="4" id="KW-0862">Zinc</keyword>
<evidence type="ECO:0000256" key="5">
    <source>
        <dbReference type="ARBA" id="ARBA00023049"/>
    </source>
</evidence>
<dbReference type="EMBL" id="CP023004">
    <property type="protein sequence ID" value="AWI08685.1"/>
    <property type="molecule type" value="Genomic_DNA"/>
</dbReference>
<dbReference type="InterPro" id="IPR037518">
    <property type="entry name" value="MPN"/>
</dbReference>
<dbReference type="InterPro" id="IPR001405">
    <property type="entry name" value="UPF0758"/>
</dbReference>
<dbReference type="GO" id="GO:0008237">
    <property type="term" value="F:metallopeptidase activity"/>
    <property type="evidence" value="ECO:0007669"/>
    <property type="project" value="UniProtKB-KW"/>
</dbReference>
<evidence type="ECO:0000256" key="2">
    <source>
        <dbReference type="ARBA" id="ARBA00022723"/>
    </source>
</evidence>
<evidence type="ECO:0000256" key="1">
    <source>
        <dbReference type="ARBA" id="ARBA00022670"/>
    </source>
</evidence>
<keyword evidence="5" id="KW-0482">Metalloprotease</keyword>
<dbReference type="PROSITE" id="PS01302">
    <property type="entry name" value="UPF0758"/>
    <property type="match status" value="1"/>
</dbReference>
<dbReference type="SUPFAM" id="SSF102712">
    <property type="entry name" value="JAB1/MPN domain"/>
    <property type="match status" value="1"/>
</dbReference>
<evidence type="ECO:0000259" key="6">
    <source>
        <dbReference type="PROSITE" id="PS50249"/>
    </source>
</evidence>
<evidence type="ECO:0000256" key="4">
    <source>
        <dbReference type="ARBA" id="ARBA00022833"/>
    </source>
</evidence>
<feature type="domain" description="MPN" evidence="6">
    <location>
        <begin position="1"/>
        <end position="119"/>
    </location>
</feature>
<dbReference type="InterPro" id="IPR020891">
    <property type="entry name" value="UPF0758_CS"/>
</dbReference>
<organism evidence="7 8">
    <name type="scientific">Ereboglobus luteus</name>
    <dbReference type="NCBI Taxonomy" id="1796921"/>
    <lineage>
        <taxon>Bacteria</taxon>
        <taxon>Pseudomonadati</taxon>
        <taxon>Verrucomicrobiota</taxon>
        <taxon>Opitutia</taxon>
        <taxon>Opitutales</taxon>
        <taxon>Opitutaceae</taxon>
        <taxon>Ereboglobus</taxon>
    </lineage>
</organism>
<dbReference type="CDD" id="cd08071">
    <property type="entry name" value="MPN_DUF2466"/>
    <property type="match status" value="1"/>
</dbReference>
<sequence>MRPFCAGAEVEKFWVLCLNRKNRLLKLVELSSGTATQALAGTREIFREALREGAVGIICAHNHPSGDPMPSAQDIQTTRRIREGAKVVGIDLIDHVIVGEAANDPAGAGWYSFKMAGLL</sequence>
<dbReference type="GO" id="GO:0006508">
    <property type="term" value="P:proteolysis"/>
    <property type="evidence" value="ECO:0007669"/>
    <property type="project" value="UniProtKB-KW"/>
</dbReference>
<dbReference type="InterPro" id="IPR025657">
    <property type="entry name" value="RadC_JAB"/>
</dbReference>
<keyword evidence="3" id="KW-0378">Hydrolase</keyword>
<dbReference type="OrthoDB" id="9804482at2"/>
<keyword evidence="2" id="KW-0479">Metal-binding</keyword>
<gene>
    <name evidence="7" type="ORF">CKA38_04940</name>
</gene>
<dbReference type="RefSeq" id="WP_108824494.1">
    <property type="nucleotide sequence ID" value="NZ_CP023004.1"/>
</dbReference>
<keyword evidence="8" id="KW-1185">Reference proteome</keyword>
<accession>A0A2U8E1L7</accession>
<dbReference type="AlphaFoldDB" id="A0A2U8E1L7"/>
<dbReference type="Proteomes" id="UP000244896">
    <property type="component" value="Chromosome"/>
</dbReference>
<dbReference type="GO" id="GO:0046872">
    <property type="term" value="F:metal ion binding"/>
    <property type="evidence" value="ECO:0007669"/>
    <property type="project" value="UniProtKB-KW"/>
</dbReference>
<protein>
    <recommendedName>
        <fullName evidence="6">MPN domain-containing protein</fullName>
    </recommendedName>
</protein>
<keyword evidence="1" id="KW-0645">Protease</keyword>
<evidence type="ECO:0000256" key="3">
    <source>
        <dbReference type="ARBA" id="ARBA00022801"/>
    </source>
</evidence>
<reference evidence="7 8" key="1">
    <citation type="journal article" date="2018" name="Syst. Appl. Microbiol.">
        <title>Ereboglobus luteus gen. nov. sp. nov. from cockroach guts, and new insights into the oxygen relationship of the genera Opitutus and Didymococcus (Verrucomicrobia: Opitutaceae).</title>
        <authorList>
            <person name="Tegtmeier D."/>
            <person name="Belitz A."/>
            <person name="Radek R."/>
            <person name="Heimerl T."/>
            <person name="Brune A."/>
        </authorList>
    </citation>
    <scope>NUCLEOTIDE SEQUENCE [LARGE SCALE GENOMIC DNA]</scope>
    <source>
        <strain evidence="7 8">Ho45</strain>
    </source>
</reference>
<dbReference type="Gene3D" id="3.40.140.10">
    <property type="entry name" value="Cytidine Deaminase, domain 2"/>
    <property type="match status" value="1"/>
</dbReference>
<dbReference type="PANTHER" id="PTHR30471">
    <property type="entry name" value="DNA REPAIR PROTEIN RADC"/>
    <property type="match status" value="1"/>
</dbReference>
<dbReference type="Pfam" id="PF04002">
    <property type="entry name" value="RadC"/>
    <property type="match status" value="1"/>
</dbReference>
<evidence type="ECO:0000313" key="8">
    <source>
        <dbReference type="Proteomes" id="UP000244896"/>
    </source>
</evidence>
<proteinExistence type="predicted"/>
<name>A0A2U8E1L7_9BACT</name>
<dbReference type="KEGG" id="elut:CKA38_04940"/>
<dbReference type="PROSITE" id="PS50249">
    <property type="entry name" value="MPN"/>
    <property type="match status" value="1"/>
</dbReference>
<evidence type="ECO:0000313" key="7">
    <source>
        <dbReference type="EMBL" id="AWI08685.1"/>
    </source>
</evidence>
<dbReference type="PANTHER" id="PTHR30471:SF3">
    <property type="entry name" value="UPF0758 PROTEIN YEES-RELATED"/>
    <property type="match status" value="1"/>
</dbReference>